<dbReference type="InterPro" id="IPR039532">
    <property type="entry name" value="TetR_C_Firmicutes"/>
</dbReference>
<dbReference type="PANTHER" id="PTHR43479:SF11">
    <property type="entry name" value="ACREF_ENVCD OPERON REPRESSOR-RELATED"/>
    <property type="match status" value="1"/>
</dbReference>
<reference evidence="4 5" key="1">
    <citation type="submission" date="2021-01" db="EMBL/GenBank/DDBJ databases">
        <title>Genomic Encyclopedia of Type Strains, Phase IV (KMG-IV): sequencing the most valuable type-strain genomes for metagenomic binning, comparative biology and taxonomic classification.</title>
        <authorList>
            <person name="Goeker M."/>
        </authorList>
    </citation>
    <scope>NUCLEOTIDE SEQUENCE [LARGE SCALE GENOMIC DNA]</scope>
    <source>
        <strain evidence="4 5">DSM 25540</strain>
    </source>
</reference>
<dbReference type="PANTHER" id="PTHR43479">
    <property type="entry name" value="ACREF/ENVCD OPERON REPRESSOR-RELATED"/>
    <property type="match status" value="1"/>
</dbReference>
<dbReference type="InterPro" id="IPR050624">
    <property type="entry name" value="HTH-type_Tx_Regulator"/>
</dbReference>
<dbReference type="EMBL" id="JAFBEC010000003">
    <property type="protein sequence ID" value="MBM7632352.1"/>
    <property type="molecule type" value="Genomic_DNA"/>
</dbReference>
<dbReference type="InterPro" id="IPR009057">
    <property type="entry name" value="Homeodomain-like_sf"/>
</dbReference>
<organism evidence="4 5">
    <name type="scientific">Geomicrobium sediminis</name>
    <dbReference type="NCBI Taxonomy" id="1347788"/>
    <lineage>
        <taxon>Bacteria</taxon>
        <taxon>Bacillati</taxon>
        <taxon>Bacillota</taxon>
        <taxon>Bacilli</taxon>
        <taxon>Bacillales</taxon>
        <taxon>Geomicrobium</taxon>
    </lineage>
</organism>
<evidence type="ECO:0000256" key="1">
    <source>
        <dbReference type="ARBA" id="ARBA00023125"/>
    </source>
</evidence>
<keyword evidence="1 2" id="KW-0238">DNA-binding</keyword>
<dbReference type="Pfam" id="PF14278">
    <property type="entry name" value="TetR_C_8"/>
    <property type="match status" value="1"/>
</dbReference>
<evidence type="ECO:0000313" key="4">
    <source>
        <dbReference type="EMBL" id="MBM7632352.1"/>
    </source>
</evidence>
<dbReference type="Proteomes" id="UP000741863">
    <property type="component" value="Unassembled WGS sequence"/>
</dbReference>
<dbReference type="InterPro" id="IPR001647">
    <property type="entry name" value="HTH_TetR"/>
</dbReference>
<dbReference type="PROSITE" id="PS50977">
    <property type="entry name" value="HTH_TETR_2"/>
    <property type="match status" value="1"/>
</dbReference>
<feature type="DNA-binding region" description="H-T-H motif" evidence="2">
    <location>
        <begin position="33"/>
        <end position="52"/>
    </location>
</feature>
<evidence type="ECO:0000259" key="3">
    <source>
        <dbReference type="PROSITE" id="PS50977"/>
    </source>
</evidence>
<protein>
    <submittedName>
        <fullName evidence="4">AcrR family transcriptional regulator</fullName>
    </submittedName>
</protein>
<dbReference type="Gene3D" id="1.10.357.10">
    <property type="entry name" value="Tetracycline Repressor, domain 2"/>
    <property type="match status" value="1"/>
</dbReference>
<dbReference type="SUPFAM" id="SSF46689">
    <property type="entry name" value="Homeodomain-like"/>
    <property type="match status" value="1"/>
</dbReference>
<comment type="caution">
    <text evidence="4">The sequence shown here is derived from an EMBL/GenBank/DDBJ whole genome shotgun (WGS) entry which is preliminary data.</text>
</comment>
<dbReference type="RefSeq" id="WP_204696525.1">
    <property type="nucleotide sequence ID" value="NZ_JAFBEC010000003.1"/>
</dbReference>
<sequence>MVKHDDRRVKYTKLVLKESLLQLLNEKSILDITVTELCKRADINRNTFYTHYQSPHELLRTIDNTFTNTFISKVEKSMIHGNYHQLFYNLCLHLQDNKELCLTLICNGKRDLLTNIISYFKEDIVEKWKQQSSMDQSKVELLYTFVSGGSVSVLEEWIRTDFQKKPELVADEIKEILVVINKKFINKV</sequence>
<feature type="domain" description="HTH tetR-type" evidence="3">
    <location>
        <begin position="10"/>
        <end position="70"/>
    </location>
</feature>
<gene>
    <name evidence="4" type="ORF">JOD17_001445</name>
</gene>
<evidence type="ECO:0000256" key="2">
    <source>
        <dbReference type="PROSITE-ProRule" id="PRU00335"/>
    </source>
</evidence>
<accession>A0ABS2PAM8</accession>
<proteinExistence type="predicted"/>
<name>A0ABS2PAM8_9BACL</name>
<keyword evidence="5" id="KW-1185">Reference proteome</keyword>
<evidence type="ECO:0000313" key="5">
    <source>
        <dbReference type="Proteomes" id="UP000741863"/>
    </source>
</evidence>